<keyword evidence="2" id="KW-0813">Transport</keyword>
<protein>
    <recommendedName>
        <fullName evidence="2">Biotin transporter</fullName>
    </recommendedName>
</protein>
<dbReference type="GO" id="GO:0015225">
    <property type="term" value="F:biotin transmembrane transporter activity"/>
    <property type="evidence" value="ECO:0007669"/>
    <property type="project" value="UniProtKB-UniRule"/>
</dbReference>
<proteinExistence type="inferred from homology"/>
<feature type="transmembrane region" description="Helical" evidence="3">
    <location>
        <begin position="107"/>
        <end position="124"/>
    </location>
</feature>
<feature type="transmembrane region" description="Helical" evidence="3">
    <location>
        <begin position="45"/>
        <end position="63"/>
    </location>
</feature>
<gene>
    <name evidence="4" type="ORF">EJ903_15505</name>
</gene>
<keyword evidence="3" id="KW-1133">Transmembrane helix</keyword>
<comment type="similarity">
    <text evidence="1 2">Belongs to the BioY family.</text>
</comment>
<organism evidence="4 5">
    <name type="scientific">Azospirillum griseum</name>
    <dbReference type="NCBI Taxonomy" id="2496639"/>
    <lineage>
        <taxon>Bacteria</taxon>
        <taxon>Pseudomonadati</taxon>
        <taxon>Pseudomonadota</taxon>
        <taxon>Alphaproteobacteria</taxon>
        <taxon>Rhodospirillales</taxon>
        <taxon>Azospirillaceae</taxon>
        <taxon>Azospirillum</taxon>
    </lineage>
</organism>
<evidence type="ECO:0000256" key="2">
    <source>
        <dbReference type="PIRNR" id="PIRNR016661"/>
    </source>
</evidence>
<dbReference type="Pfam" id="PF02632">
    <property type="entry name" value="BioY"/>
    <property type="match status" value="1"/>
</dbReference>
<feature type="transmembrane region" description="Helical" evidence="3">
    <location>
        <begin position="68"/>
        <end position="87"/>
    </location>
</feature>
<feature type="transmembrane region" description="Helical" evidence="3">
    <location>
        <begin position="131"/>
        <end position="151"/>
    </location>
</feature>
<dbReference type="AlphaFoldDB" id="A0A3S0KXA0"/>
<evidence type="ECO:0000313" key="4">
    <source>
        <dbReference type="EMBL" id="RTR18641.1"/>
    </source>
</evidence>
<evidence type="ECO:0000256" key="3">
    <source>
        <dbReference type="SAM" id="Phobius"/>
    </source>
</evidence>
<dbReference type="Gene3D" id="1.10.1760.20">
    <property type="match status" value="1"/>
</dbReference>
<reference evidence="4 5" key="1">
    <citation type="submission" date="2018-12" db="EMBL/GenBank/DDBJ databases">
        <authorList>
            <person name="Yang Y."/>
        </authorList>
    </citation>
    <scope>NUCLEOTIDE SEQUENCE [LARGE SCALE GENOMIC DNA]</scope>
    <source>
        <strain evidence="4 5">L-25-5w-1</strain>
    </source>
</reference>
<feature type="transmembrane region" description="Helical" evidence="3">
    <location>
        <begin position="171"/>
        <end position="191"/>
    </location>
</feature>
<dbReference type="PANTHER" id="PTHR34295:SF1">
    <property type="entry name" value="BIOTIN TRANSPORTER BIOY"/>
    <property type="match status" value="1"/>
</dbReference>
<sequence>MPHAIAHPTTARALESPQARLARTVLTVLAGTALVTLAAKTQIPFWPVPMTLHTLAVMALAVAFGPRVAVSILLTYLASGAVGLPVFSGSPERGVGLAYMVGPTGGYLLGYLAAAGVVGALARGAGFVGRVGAMLAGLALVYLFGVAWLAVFVPVDRLLAVGVAPFLLGDLLKIGVVAVGGALLPGLRGWVKGIRS</sequence>
<keyword evidence="2 3" id="KW-0472">Membrane</keyword>
<dbReference type="Proteomes" id="UP000277007">
    <property type="component" value="Unassembled WGS sequence"/>
</dbReference>
<dbReference type="GO" id="GO:0005886">
    <property type="term" value="C:plasma membrane"/>
    <property type="evidence" value="ECO:0007669"/>
    <property type="project" value="UniProtKB-SubCell"/>
</dbReference>
<keyword evidence="3" id="KW-0812">Transmembrane</keyword>
<comment type="subcellular location">
    <subcellularLocation>
        <location evidence="2">Cell membrane</location>
        <topology evidence="2">Multi-pass membrane protein</topology>
    </subcellularLocation>
</comment>
<accession>A0A3S0KXA0</accession>
<comment type="caution">
    <text evidence="4">The sequence shown here is derived from an EMBL/GenBank/DDBJ whole genome shotgun (WGS) entry which is preliminary data.</text>
</comment>
<name>A0A3S0KXA0_9PROT</name>
<dbReference type="PANTHER" id="PTHR34295">
    <property type="entry name" value="BIOTIN TRANSPORTER BIOY"/>
    <property type="match status" value="1"/>
</dbReference>
<evidence type="ECO:0000313" key="5">
    <source>
        <dbReference type="Proteomes" id="UP000277007"/>
    </source>
</evidence>
<dbReference type="RefSeq" id="WP_126617024.1">
    <property type="nucleotide sequence ID" value="NZ_JBHUCY010000009.1"/>
</dbReference>
<keyword evidence="5" id="KW-1185">Reference proteome</keyword>
<dbReference type="PIRSF" id="PIRSF016661">
    <property type="entry name" value="BioY"/>
    <property type="match status" value="1"/>
</dbReference>
<keyword evidence="2" id="KW-1003">Cell membrane</keyword>
<feature type="transmembrane region" description="Helical" evidence="3">
    <location>
        <begin position="21"/>
        <end position="39"/>
    </location>
</feature>
<dbReference type="OrthoDB" id="9803495at2"/>
<dbReference type="EMBL" id="RXMA01000014">
    <property type="protein sequence ID" value="RTR18641.1"/>
    <property type="molecule type" value="Genomic_DNA"/>
</dbReference>
<evidence type="ECO:0000256" key="1">
    <source>
        <dbReference type="ARBA" id="ARBA00010692"/>
    </source>
</evidence>
<dbReference type="InterPro" id="IPR003784">
    <property type="entry name" value="BioY"/>
</dbReference>